<feature type="transmembrane region" description="Helical" evidence="7">
    <location>
        <begin position="292"/>
        <end position="315"/>
    </location>
</feature>
<evidence type="ECO:0000256" key="5">
    <source>
        <dbReference type="ARBA" id="ARBA00023136"/>
    </source>
</evidence>
<keyword evidence="5 7" id="KW-0472">Membrane</keyword>
<evidence type="ECO:0000313" key="8">
    <source>
        <dbReference type="EMBL" id="CAF1205231.1"/>
    </source>
</evidence>
<comment type="subcellular location">
    <subcellularLocation>
        <location evidence="7">Cell membrane</location>
        <topology evidence="7">Multi-pass membrane protein</topology>
    </subcellularLocation>
    <subcellularLocation>
        <location evidence="1">Membrane</location>
        <topology evidence="1">Multi-pass membrane protein</topology>
    </subcellularLocation>
</comment>
<organism evidence="8 9">
    <name type="scientific">Adineta steineri</name>
    <dbReference type="NCBI Taxonomy" id="433720"/>
    <lineage>
        <taxon>Eukaryota</taxon>
        <taxon>Metazoa</taxon>
        <taxon>Spiralia</taxon>
        <taxon>Gnathifera</taxon>
        <taxon>Rotifera</taxon>
        <taxon>Eurotatoria</taxon>
        <taxon>Bdelloidea</taxon>
        <taxon>Adinetida</taxon>
        <taxon>Adinetidae</taxon>
        <taxon>Adineta</taxon>
    </lineage>
</organism>
<dbReference type="InterPro" id="IPR023298">
    <property type="entry name" value="ATPase_P-typ_TM_dom_sf"/>
</dbReference>
<keyword evidence="6" id="KW-0325">Glycoprotein</keyword>
<sequence length="682" mass="79550">MISKPIHFVSYKQRHCTDIFCLILFLIFIVIYIFISILAISKSQPISFVHSSDSFGNLCGQDKFEFQPYQFYFDISKCLTDGAFSFICPTTKICVSSCPTQYTHYELLQVTEMDGIKTKDLVRQQLVCMYDFDPILDNRTITELVNDGLCAPYTLPSEPFLGRCLPSVLTNLYDYENNTQLNTNISVAHINTHMFGINSLSDVGRIIFSDLNRIKQSLILFIFIAFILVLIYMLAIKFLTGLMVFLTILILLVILFLSSSFCWYSIYTGNDLVYEYSTVAKIVNDFIKLRTIYYIFGCITTFLFLLTLFIVLTLFDRIRLSIILLDHGANAVFSVLSTIFWIPFTIIIFCLLTSLIIYIEMCLSTVGKPIFRTIINNETIPCLPNINSTECIFQQEYGYNDLVLNETDIVTRGVIEFLVDNKTNLKWFNLFAYLWFSAFLFAFQEIVLAAVFSNYYWSKEKLTTSFPLIYSFFLIIRYHLGSIAFGSLLIATLRYIKIIFDYITNKITKIQNNIIITFLFKFISCFLWCFEKFLKFLNKHSYVLIAARGYSFCKATRKTFVYMINNCLRFLVLVHLTEWILFCGIIAICSCNTYLFYEYLQWTDEFDQLILRWTPMVIILVITYFIASLFFSVYDMAIKTLFICFLEDLDENDGSIQRPYMMNNELLSLLHKTNTIKEKENK</sequence>
<comment type="caution">
    <text evidence="8">The sequence shown here is derived from an EMBL/GenBank/DDBJ whole genome shotgun (WGS) entry which is preliminary data.</text>
</comment>
<evidence type="ECO:0000256" key="1">
    <source>
        <dbReference type="ARBA" id="ARBA00004141"/>
    </source>
</evidence>
<evidence type="ECO:0000256" key="6">
    <source>
        <dbReference type="ARBA" id="ARBA00023180"/>
    </source>
</evidence>
<name>A0A814WPQ3_9BILA</name>
<dbReference type="InterPro" id="IPR007603">
    <property type="entry name" value="Choline_transptr-like"/>
</dbReference>
<feature type="transmembrane region" description="Helical" evidence="7">
    <location>
        <begin position="335"/>
        <end position="359"/>
    </location>
</feature>
<protein>
    <recommendedName>
        <fullName evidence="7">Choline transporter-like protein</fullName>
    </recommendedName>
</protein>
<feature type="transmembrane region" description="Helical" evidence="7">
    <location>
        <begin position="570"/>
        <end position="597"/>
    </location>
</feature>
<reference evidence="8" key="1">
    <citation type="submission" date="2021-02" db="EMBL/GenBank/DDBJ databases">
        <authorList>
            <person name="Nowell W R."/>
        </authorList>
    </citation>
    <scope>NUCLEOTIDE SEQUENCE</scope>
</reference>
<feature type="transmembrane region" description="Helical" evidence="7">
    <location>
        <begin position="468"/>
        <end position="490"/>
    </location>
</feature>
<dbReference type="GO" id="GO:0022857">
    <property type="term" value="F:transmembrane transporter activity"/>
    <property type="evidence" value="ECO:0007669"/>
    <property type="project" value="UniProtKB-UniRule"/>
</dbReference>
<dbReference type="EMBL" id="CAJNOG010000372">
    <property type="protein sequence ID" value="CAF1205231.1"/>
    <property type="molecule type" value="Genomic_DNA"/>
</dbReference>
<feature type="transmembrane region" description="Helical" evidence="7">
    <location>
        <begin position="218"/>
        <end position="235"/>
    </location>
</feature>
<dbReference type="AlphaFoldDB" id="A0A814WPQ3"/>
<dbReference type="SUPFAM" id="SSF81665">
    <property type="entry name" value="Calcium ATPase, transmembrane domain M"/>
    <property type="match status" value="1"/>
</dbReference>
<gene>
    <name evidence="8" type="ORF">JYZ213_LOCUS27145</name>
</gene>
<keyword evidence="3 7" id="KW-0812">Transmembrane</keyword>
<feature type="transmembrane region" description="Helical" evidence="7">
    <location>
        <begin position="20"/>
        <end position="40"/>
    </location>
</feature>
<evidence type="ECO:0000313" key="9">
    <source>
        <dbReference type="Proteomes" id="UP000663845"/>
    </source>
</evidence>
<feature type="transmembrane region" description="Helical" evidence="7">
    <location>
        <begin position="510"/>
        <end position="530"/>
    </location>
</feature>
<proteinExistence type="inferred from homology"/>
<evidence type="ECO:0000256" key="2">
    <source>
        <dbReference type="ARBA" id="ARBA00007168"/>
    </source>
</evidence>
<accession>A0A814WPQ3</accession>
<comment type="similarity">
    <text evidence="2 7">Belongs to the CTL (choline transporter-like) family.</text>
</comment>
<dbReference type="Proteomes" id="UP000663845">
    <property type="component" value="Unassembled WGS sequence"/>
</dbReference>
<comment type="function">
    <text evidence="7">Choline transporter.</text>
</comment>
<keyword evidence="4 7" id="KW-1133">Transmembrane helix</keyword>
<feature type="transmembrane region" description="Helical" evidence="7">
    <location>
        <begin position="430"/>
        <end position="456"/>
    </location>
</feature>
<dbReference type="PANTHER" id="PTHR12385:SF14">
    <property type="entry name" value="CHOLINE TRANSPORTER-LIKE 2"/>
    <property type="match status" value="1"/>
</dbReference>
<evidence type="ECO:0000256" key="4">
    <source>
        <dbReference type="ARBA" id="ARBA00022989"/>
    </source>
</evidence>
<dbReference type="PANTHER" id="PTHR12385">
    <property type="entry name" value="CHOLINE TRANSPORTER-LIKE (SLC FAMILY 44)"/>
    <property type="match status" value="1"/>
</dbReference>
<dbReference type="Pfam" id="PF04515">
    <property type="entry name" value="Choline_transpo"/>
    <property type="match status" value="1"/>
</dbReference>
<dbReference type="GO" id="GO:0005886">
    <property type="term" value="C:plasma membrane"/>
    <property type="evidence" value="ECO:0007669"/>
    <property type="project" value="UniProtKB-SubCell"/>
</dbReference>
<evidence type="ECO:0000256" key="3">
    <source>
        <dbReference type="ARBA" id="ARBA00022692"/>
    </source>
</evidence>
<evidence type="ECO:0000256" key="7">
    <source>
        <dbReference type="RuleBase" id="RU368066"/>
    </source>
</evidence>
<feature type="transmembrane region" description="Helical" evidence="7">
    <location>
        <begin position="242"/>
        <end position="266"/>
    </location>
</feature>
<feature type="transmembrane region" description="Helical" evidence="7">
    <location>
        <begin position="609"/>
        <end position="631"/>
    </location>
</feature>